<protein>
    <submittedName>
        <fullName evidence="2">Uncharacterized protein</fullName>
    </submittedName>
</protein>
<sequence>MKATQGMNGMNVMNEMKDGNARARRQRGASRAMSSQRVVNRLLMATSAMALVACNHVSFVGAVESGTGAVGAIRSDSRRRLRSRGKSDSVPIIPASSSEVDSKHEQPHMAAHLRRCSLDGDFLELFHHHVCNEIGQDQWEKVHADPHEYFASKFPHPADFDQQLRGRQLGAFGSQQGDPSHGPCAAKFFTELIEELKESTFSLFHEEATLLTLQMGMCNKMDSDQDLERMNDPSARAARSRWLKSKWDSIMVDPEP</sequence>
<accession>A0A7R9ZKB1</accession>
<dbReference type="AlphaFoldDB" id="A0A7R9ZKB1"/>
<name>A0A7R9ZKB1_9STRA</name>
<evidence type="ECO:0000313" key="2">
    <source>
        <dbReference type="EMBL" id="CAD8328628.1"/>
    </source>
</evidence>
<evidence type="ECO:0000256" key="1">
    <source>
        <dbReference type="SAM" id="MobiDB-lite"/>
    </source>
</evidence>
<proteinExistence type="predicted"/>
<feature type="region of interest" description="Disordered" evidence="1">
    <location>
        <begin position="75"/>
        <end position="106"/>
    </location>
</feature>
<gene>
    <name evidence="2" type="ORF">CAUS1442_LOCUS725</name>
</gene>
<reference evidence="2" key="1">
    <citation type="submission" date="2021-01" db="EMBL/GenBank/DDBJ databases">
        <authorList>
            <person name="Corre E."/>
            <person name="Pelletier E."/>
            <person name="Niang G."/>
            <person name="Scheremetjew M."/>
            <person name="Finn R."/>
            <person name="Kale V."/>
            <person name="Holt S."/>
            <person name="Cochrane G."/>
            <person name="Meng A."/>
            <person name="Brown T."/>
            <person name="Cohen L."/>
        </authorList>
    </citation>
    <scope>NUCLEOTIDE SEQUENCE</scope>
    <source>
        <strain evidence="2">CCMP3328</strain>
    </source>
</reference>
<dbReference type="EMBL" id="HBEF01001150">
    <property type="protein sequence ID" value="CAD8328628.1"/>
    <property type="molecule type" value="Transcribed_RNA"/>
</dbReference>
<organism evidence="2">
    <name type="scientific">Craspedostauros australis</name>
    <dbReference type="NCBI Taxonomy" id="1486917"/>
    <lineage>
        <taxon>Eukaryota</taxon>
        <taxon>Sar</taxon>
        <taxon>Stramenopiles</taxon>
        <taxon>Ochrophyta</taxon>
        <taxon>Bacillariophyta</taxon>
        <taxon>Bacillariophyceae</taxon>
        <taxon>Bacillariophycidae</taxon>
        <taxon>Naviculales</taxon>
        <taxon>Naviculaceae</taxon>
        <taxon>Craspedostauros</taxon>
    </lineage>
</organism>